<dbReference type="PANTHER" id="PTHR40628">
    <property type="entry name" value="CHROMO DOMAIN-CONTAINING PROTEIN"/>
    <property type="match status" value="1"/>
</dbReference>
<dbReference type="InterPro" id="IPR054722">
    <property type="entry name" value="PolX-like_BBD"/>
</dbReference>
<evidence type="ECO:0000259" key="2">
    <source>
        <dbReference type="Pfam" id="PF22936"/>
    </source>
</evidence>
<protein>
    <recommendedName>
        <fullName evidence="2">Retrovirus-related Pol polyprotein from transposon TNT 1-94-like beta-barrel domain-containing protein</fullName>
    </recommendedName>
</protein>
<dbReference type="Proteomes" id="UP001345827">
    <property type="component" value="Unassembled WGS sequence"/>
</dbReference>
<evidence type="ECO:0000256" key="1">
    <source>
        <dbReference type="SAM" id="MobiDB-lite"/>
    </source>
</evidence>
<proteinExistence type="predicted"/>
<dbReference type="AlphaFoldDB" id="A0AAV9PR70"/>
<evidence type="ECO:0000313" key="4">
    <source>
        <dbReference type="Proteomes" id="UP001345827"/>
    </source>
</evidence>
<gene>
    <name evidence="3" type="ORF">LTR25_010685</name>
</gene>
<feature type="domain" description="Retrovirus-related Pol polyprotein from transposon TNT 1-94-like beta-barrel" evidence="2">
    <location>
        <begin position="45"/>
        <end position="122"/>
    </location>
</feature>
<accession>A0AAV9PR70</accession>
<dbReference type="EMBL" id="JAXLQG010000029">
    <property type="protein sequence ID" value="KAK5528019.1"/>
    <property type="molecule type" value="Genomic_DNA"/>
</dbReference>
<dbReference type="Pfam" id="PF22936">
    <property type="entry name" value="Pol_BBD"/>
    <property type="match status" value="1"/>
</dbReference>
<dbReference type="PANTHER" id="PTHR40628:SF1">
    <property type="entry name" value="CHROMO DOMAIN-CONTAINING PROTEIN"/>
    <property type="match status" value="1"/>
</dbReference>
<sequence>MAFRLDPRGDLPLSNIHPSSYYTDRRGNAYSMPVKKPKQKQCYDWIFSTASNVHVAIDRSAFKTYVSFKSYVLTVADQSQVAVRGIGTVEIKIRRAPGNKESHTIRLENVLHVPDWMCNIMSDICFLPVMNYEHTWTDFGVNFFFRENGKFRPWGYTENFCGLDRLILSQRKQGRSPMLEDPDREVFSVSVTWPQSQQDKWTNYLAEEMRFEAGRLGHTSRKQRADEEARVGKREAKSVMVEPSKWKLMPDLSNSIKQSMSGIVESSGRPDLLPRGSSLMFENRKA</sequence>
<reference evidence="3 4" key="1">
    <citation type="submission" date="2023-06" db="EMBL/GenBank/DDBJ databases">
        <title>Black Yeasts Isolated from many extreme environments.</title>
        <authorList>
            <person name="Coleine C."/>
            <person name="Stajich J.E."/>
            <person name="Selbmann L."/>
        </authorList>
    </citation>
    <scope>NUCLEOTIDE SEQUENCE [LARGE SCALE GENOMIC DNA]</scope>
    <source>
        <strain evidence="3 4">CCFEE 5887</strain>
    </source>
</reference>
<comment type="caution">
    <text evidence="3">The sequence shown here is derived from an EMBL/GenBank/DDBJ whole genome shotgun (WGS) entry which is preliminary data.</text>
</comment>
<name>A0AAV9PR70_9PEZI</name>
<evidence type="ECO:0000313" key="3">
    <source>
        <dbReference type="EMBL" id="KAK5528019.1"/>
    </source>
</evidence>
<feature type="region of interest" description="Disordered" evidence="1">
    <location>
        <begin position="262"/>
        <end position="286"/>
    </location>
</feature>
<organism evidence="3 4">
    <name type="scientific">Vermiconidia calcicola</name>
    <dbReference type="NCBI Taxonomy" id="1690605"/>
    <lineage>
        <taxon>Eukaryota</taxon>
        <taxon>Fungi</taxon>
        <taxon>Dikarya</taxon>
        <taxon>Ascomycota</taxon>
        <taxon>Pezizomycotina</taxon>
        <taxon>Dothideomycetes</taxon>
        <taxon>Dothideomycetidae</taxon>
        <taxon>Mycosphaerellales</taxon>
        <taxon>Extremaceae</taxon>
        <taxon>Vermiconidia</taxon>
    </lineage>
</organism>
<keyword evidence="4" id="KW-1185">Reference proteome</keyword>